<dbReference type="EMBL" id="BAAAEU010000006">
    <property type="protein sequence ID" value="GAA0712854.1"/>
    <property type="molecule type" value="Genomic_DNA"/>
</dbReference>
<dbReference type="RefSeq" id="WP_343789136.1">
    <property type="nucleotide sequence ID" value="NZ_BAAAEU010000006.1"/>
</dbReference>
<evidence type="ECO:0000313" key="2">
    <source>
        <dbReference type="Proteomes" id="UP001501523"/>
    </source>
</evidence>
<accession>A0ABN1IGN6</accession>
<protein>
    <submittedName>
        <fullName evidence="1">Uncharacterized protein</fullName>
    </submittedName>
</protein>
<proteinExistence type="predicted"/>
<keyword evidence="2" id="KW-1185">Reference proteome</keyword>
<reference evidence="1 2" key="1">
    <citation type="journal article" date="2019" name="Int. J. Syst. Evol. Microbiol.">
        <title>The Global Catalogue of Microorganisms (GCM) 10K type strain sequencing project: providing services to taxonomists for standard genome sequencing and annotation.</title>
        <authorList>
            <consortium name="The Broad Institute Genomics Platform"/>
            <consortium name="The Broad Institute Genome Sequencing Center for Infectious Disease"/>
            <person name="Wu L."/>
            <person name="Ma J."/>
        </authorList>
    </citation>
    <scope>NUCLEOTIDE SEQUENCE [LARGE SCALE GENOMIC DNA]</scope>
    <source>
        <strain evidence="1 2">JCM 15421</strain>
    </source>
</reference>
<comment type="caution">
    <text evidence="1">The sequence shown here is derived from an EMBL/GenBank/DDBJ whole genome shotgun (WGS) entry which is preliminary data.</text>
</comment>
<name>A0ABN1IGN6_9GAMM</name>
<dbReference type="Proteomes" id="UP001501523">
    <property type="component" value="Unassembled WGS sequence"/>
</dbReference>
<gene>
    <name evidence="1" type="ORF">GCM10009105_15850</name>
</gene>
<sequence>MSAFATQRIAGLARALGVSPRQALLAAARLARDGTTGDAQRRCEIVRDARAQLTAMQGTAALLLATPIASFAQDDVERALASLWPARFATDA</sequence>
<evidence type="ECO:0000313" key="1">
    <source>
        <dbReference type="EMBL" id="GAA0712854.1"/>
    </source>
</evidence>
<organism evidence="1 2">
    <name type="scientific">Dokdonella soli</name>
    <dbReference type="NCBI Taxonomy" id="529810"/>
    <lineage>
        <taxon>Bacteria</taxon>
        <taxon>Pseudomonadati</taxon>
        <taxon>Pseudomonadota</taxon>
        <taxon>Gammaproteobacteria</taxon>
        <taxon>Lysobacterales</taxon>
        <taxon>Rhodanobacteraceae</taxon>
        <taxon>Dokdonella</taxon>
    </lineage>
</organism>